<dbReference type="AlphaFoldDB" id="A0A7W4VPG2"/>
<evidence type="ECO:0000313" key="1">
    <source>
        <dbReference type="EMBL" id="MBB3020641.1"/>
    </source>
</evidence>
<reference evidence="1 2" key="1">
    <citation type="submission" date="2020-08" db="EMBL/GenBank/DDBJ databases">
        <title>The Agave Microbiome: Exploring the role of microbial communities in plant adaptations to desert environments.</title>
        <authorList>
            <person name="Partida-Martinez L.P."/>
        </authorList>
    </citation>
    <scope>NUCLEOTIDE SEQUENCE [LARGE SCALE GENOMIC DNA]</scope>
    <source>
        <strain evidence="1 2">AT3.9</strain>
    </source>
</reference>
<proteinExistence type="predicted"/>
<organism evidence="1 2">
    <name type="scientific">Microvirga lupini</name>
    <dbReference type="NCBI Taxonomy" id="420324"/>
    <lineage>
        <taxon>Bacteria</taxon>
        <taxon>Pseudomonadati</taxon>
        <taxon>Pseudomonadota</taxon>
        <taxon>Alphaproteobacteria</taxon>
        <taxon>Hyphomicrobiales</taxon>
        <taxon>Methylobacteriaceae</taxon>
        <taxon>Microvirga</taxon>
    </lineage>
</organism>
<evidence type="ECO:0000313" key="2">
    <source>
        <dbReference type="Proteomes" id="UP000532010"/>
    </source>
</evidence>
<dbReference type="EMBL" id="JACHWB010000005">
    <property type="protein sequence ID" value="MBB3020641.1"/>
    <property type="molecule type" value="Genomic_DNA"/>
</dbReference>
<sequence>MKISDIKAISRRMESGGWVRNLPNLPPEIALKVRAFNNSDYRRLFDQYGKELTPEEAKDPAVQEKTYVRLLHETILEEWLGIEDAPYSKERALEFLTDPEMKVFREAVEHAASIVGRHGLDSLETDAKNSPAPSVGN</sequence>
<protein>
    <submittedName>
        <fullName evidence="1">Uncharacterized protein</fullName>
    </submittedName>
</protein>
<dbReference type="Proteomes" id="UP000532010">
    <property type="component" value="Unassembled WGS sequence"/>
</dbReference>
<keyword evidence="2" id="KW-1185">Reference proteome</keyword>
<accession>A0A7W4VPG2</accession>
<gene>
    <name evidence="1" type="ORF">FHR70_003727</name>
</gene>
<comment type="caution">
    <text evidence="1">The sequence shown here is derived from an EMBL/GenBank/DDBJ whole genome shotgun (WGS) entry which is preliminary data.</text>
</comment>
<name>A0A7W4VPG2_9HYPH</name>
<dbReference type="RefSeq" id="WP_183452828.1">
    <property type="nucleotide sequence ID" value="NZ_JACHWB010000005.1"/>
</dbReference>